<dbReference type="EMBL" id="JP017433">
    <property type="protein sequence ID" value="AES06031.1"/>
    <property type="molecule type" value="mRNA"/>
</dbReference>
<reference evidence="1" key="1">
    <citation type="journal article" date="2013" name="J. Virol.">
        <title>Sequencing, annotation, and characterization of the influenza ferret infectome.</title>
        <authorList>
            <person name="Leon A.J."/>
            <person name="Banner D."/>
            <person name="Xu L."/>
            <person name="Ran L."/>
            <person name="Peng Z."/>
            <person name="Yi K."/>
            <person name="Chen C."/>
            <person name="Xu F."/>
            <person name="Huang J."/>
            <person name="Zhao Z."/>
            <person name="Lin Z."/>
            <person name="Huang S.H."/>
            <person name="Fang Y."/>
            <person name="Kelvin A.A."/>
            <person name="Ross T.M."/>
            <person name="Farooqui A."/>
            <person name="Kelvin D.J."/>
        </authorList>
    </citation>
    <scope>NUCLEOTIDE SEQUENCE</scope>
    <source>
        <tissue evidence="1">Lungs</tissue>
    </source>
</reference>
<feature type="non-terminal residue" evidence="1">
    <location>
        <position position="108"/>
    </location>
</feature>
<evidence type="ECO:0000313" key="1">
    <source>
        <dbReference type="EMBL" id="AES06031.1"/>
    </source>
</evidence>
<organism evidence="1">
    <name type="scientific">Mustela putorius furo</name>
    <name type="common">European domestic ferret</name>
    <name type="synonym">Mustela furo</name>
    <dbReference type="NCBI Taxonomy" id="9669"/>
    <lineage>
        <taxon>Eukaryota</taxon>
        <taxon>Metazoa</taxon>
        <taxon>Chordata</taxon>
        <taxon>Craniata</taxon>
        <taxon>Vertebrata</taxon>
        <taxon>Euteleostomi</taxon>
        <taxon>Mammalia</taxon>
        <taxon>Eutheria</taxon>
        <taxon>Laurasiatheria</taxon>
        <taxon>Carnivora</taxon>
        <taxon>Caniformia</taxon>
        <taxon>Musteloidea</taxon>
        <taxon>Mustelidae</taxon>
        <taxon>Mustelinae</taxon>
        <taxon>Mustela</taxon>
    </lineage>
</organism>
<accession>G9KMA2</accession>
<dbReference type="AlphaFoldDB" id="G9KMA2"/>
<proteinExistence type="evidence at transcript level"/>
<dbReference type="GO" id="GO:0030544">
    <property type="term" value="F:Hsp70 protein binding"/>
    <property type="evidence" value="ECO:0007669"/>
    <property type="project" value="TreeGrafter"/>
</dbReference>
<dbReference type="PANTHER" id="PTHR15600:SF42">
    <property type="entry name" value="SACSIN"/>
    <property type="match status" value="1"/>
</dbReference>
<protein>
    <submittedName>
        <fullName evidence="1">Spastic ataxia of Charlevoix-Saguenay</fullName>
    </submittedName>
</protein>
<dbReference type="InterPro" id="IPR052972">
    <property type="entry name" value="Sacsin_chaperone_reg"/>
</dbReference>
<feature type="non-terminal residue" evidence="1">
    <location>
        <position position="1"/>
    </location>
</feature>
<sequence length="108" mass="12326">PSVAWLKMVWKNLYIHFSEDLTLFDEMPLIPRTIIPRTTLEEGQKCVELIRLRIPSLVILDDESEAQLPEFLADIVQKLGGIVLKKLDASIQHPLIKKYIHSPLPSAV</sequence>
<name>G9KMA2_MUSPF</name>
<dbReference type="PANTHER" id="PTHR15600">
    <property type="entry name" value="SACSIN"/>
    <property type="match status" value="1"/>
</dbReference>